<dbReference type="EMBL" id="ML736190">
    <property type="protein sequence ID" value="KAE8379764.1"/>
    <property type="molecule type" value="Genomic_DNA"/>
</dbReference>
<dbReference type="Gene3D" id="3.30.470.30">
    <property type="entry name" value="DNA ligase/mRNA capping enzyme"/>
    <property type="match status" value="1"/>
</dbReference>
<evidence type="ECO:0000313" key="1">
    <source>
        <dbReference type="EMBL" id="KAE8379764.1"/>
    </source>
</evidence>
<proteinExistence type="predicted"/>
<dbReference type="SUPFAM" id="SSF56091">
    <property type="entry name" value="DNA ligase/mRNA capping enzyme, catalytic domain"/>
    <property type="match status" value="1"/>
</dbReference>
<accession>A0A5N7BDB2</accession>
<name>A0A5N7BDB2_9EURO</name>
<sequence>MRQTEYHIPAGREVTVEEIDDVLNMLASRCRFSGLRVRRQRAAVDVDEALSPLYKARGIKHCCQMIGRRRMSIERRYDGEYCQIHIDLPGPSRSIQIFSKSSKDSTADRSGIHDVIRDSLRLGRLE</sequence>
<dbReference type="Proteomes" id="UP000326198">
    <property type="component" value="Unassembled WGS sequence"/>
</dbReference>
<gene>
    <name evidence="1" type="ORF">BDV26DRAFT_258832</name>
</gene>
<dbReference type="OrthoDB" id="2160351at2759"/>
<keyword evidence="2" id="KW-1185">Reference proteome</keyword>
<organism evidence="1 2">
    <name type="scientific">Aspergillus bertholletiae</name>
    <dbReference type="NCBI Taxonomy" id="1226010"/>
    <lineage>
        <taxon>Eukaryota</taxon>
        <taxon>Fungi</taxon>
        <taxon>Dikarya</taxon>
        <taxon>Ascomycota</taxon>
        <taxon>Pezizomycotina</taxon>
        <taxon>Eurotiomycetes</taxon>
        <taxon>Eurotiomycetidae</taxon>
        <taxon>Eurotiales</taxon>
        <taxon>Aspergillaceae</taxon>
        <taxon>Aspergillus</taxon>
        <taxon>Aspergillus subgen. Circumdati</taxon>
    </lineage>
</organism>
<evidence type="ECO:0000313" key="2">
    <source>
        <dbReference type="Proteomes" id="UP000326198"/>
    </source>
</evidence>
<reference evidence="1 2" key="1">
    <citation type="submission" date="2019-04" db="EMBL/GenBank/DDBJ databases">
        <title>Friends and foes A comparative genomics studyof 23 Aspergillus species from section Flavi.</title>
        <authorList>
            <consortium name="DOE Joint Genome Institute"/>
            <person name="Kjaerbolling I."/>
            <person name="Vesth T."/>
            <person name="Frisvad J.C."/>
            <person name="Nybo J.L."/>
            <person name="Theobald S."/>
            <person name="Kildgaard S."/>
            <person name="Isbrandt T."/>
            <person name="Kuo A."/>
            <person name="Sato A."/>
            <person name="Lyhne E.K."/>
            <person name="Kogle M.E."/>
            <person name="Wiebenga A."/>
            <person name="Kun R.S."/>
            <person name="Lubbers R.J."/>
            <person name="Makela M.R."/>
            <person name="Barry K."/>
            <person name="Chovatia M."/>
            <person name="Clum A."/>
            <person name="Daum C."/>
            <person name="Haridas S."/>
            <person name="He G."/>
            <person name="LaButti K."/>
            <person name="Lipzen A."/>
            <person name="Mondo S."/>
            <person name="Riley R."/>
            <person name="Salamov A."/>
            <person name="Simmons B.A."/>
            <person name="Magnuson J.K."/>
            <person name="Henrissat B."/>
            <person name="Mortensen U.H."/>
            <person name="Larsen T.O."/>
            <person name="Devries R.P."/>
            <person name="Grigoriev I.V."/>
            <person name="Machida M."/>
            <person name="Baker S.E."/>
            <person name="Andersen M.R."/>
        </authorList>
    </citation>
    <scope>NUCLEOTIDE SEQUENCE [LARGE SCALE GENOMIC DNA]</scope>
    <source>
        <strain evidence="1 2">IBT 29228</strain>
    </source>
</reference>
<protein>
    <submittedName>
        <fullName evidence="1">Uncharacterized protein</fullName>
    </submittedName>
</protein>
<dbReference type="AlphaFoldDB" id="A0A5N7BDB2"/>